<evidence type="ECO:0000313" key="3">
    <source>
        <dbReference type="EMBL" id="MBR7828542.1"/>
    </source>
</evidence>
<sequence>MTITDEQAERFAETFNRLVDAVGSAILGKDRVVRLALTCLLSDGHLLLEDVPGTGKTSLARAIANAIQGTTARIQFTPDLLPADVVGGVVYNQDTRAFDFKPGPVFHSIVVADEINRASPKTQSALLEVMEEGRVTVDGRSHEVDRPFMVIATQNPVEHAGTYPLPEAQLDRFLMKTAIGYPDQGSLVALMSGTTVRDRAALVQPVIAGEAFARMAAFATGVTVREEVLVYISQIAEATRGHKYVDLGLSTRGCMAYVRAAKTWAIAQGRAYVIPDDIRNLSKAVLNHRLLLSDEAPYHDITADQVVDEIFETVAPPMFRNSGAAEDQNLTRRRGAADSADDHTRRRGEPAGGGGVAEDLTRRREDPTVVDDHTRRRGTPGYGQGQ</sequence>
<feature type="compositionally biased region" description="Basic and acidic residues" evidence="1">
    <location>
        <begin position="340"/>
        <end position="349"/>
    </location>
</feature>
<gene>
    <name evidence="3" type="ORF">KDK95_19680</name>
</gene>
<dbReference type="InterPro" id="IPR027417">
    <property type="entry name" value="P-loop_NTPase"/>
</dbReference>
<evidence type="ECO:0000259" key="2">
    <source>
        <dbReference type="SMART" id="SM00382"/>
    </source>
</evidence>
<dbReference type="InterPro" id="IPR041628">
    <property type="entry name" value="ChlI/MoxR_AAA_lid"/>
</dbReference>
<accession>A0A941EC33</accession>
<dbReference type="InterPro" id="IPR003593">
    <property type="entry name" value="AAA+_ATPase"/>
</dbReference>
<dbReference type="GO" id="GO:0016887">
    <property type="term" value="F:ATP hydrolysis activity"/>
    <property type="evidence" value="ECO:0007669"/>
    <property type="project" value="InterPro"/>
</dbReference>
<proteinExistence type="predicted"/>
<dbReference type="Gene3D" id="3.40.50.300">
    <property type="entry name" value="P-loop containing nucleotide triphosphate hydrolases"/>
    <property type="match status" value="1"/>
</dbReference>
<feature type="compositionally biased region" description="Basic and acidic residues" evidence="1">
    <location>
        <begin position="359"/>
        <end position="374"/>
    </location>
</feature>
<dbReference type="SMART" id="SM00382">
    <property type="entry name" value="AAA"/>
    <property type="match status" value="1"/>
</dbReference>
<dbReference type="RefSeq" id="WP_212519677.1">
    <property type="nucleotide sequence ID" value="NZ_JAGSOH010000059.1"/>
</dbReference>
<comment type="caution">
    <text evidence="3">The sequence shown here is derived from an EMBL/GenBank/DDBJ whole genome shotgun (WGS) entry which is preliminary data.</text>
</comment>
<dbReference type="EMBL" id="JAGSOH010000059">
    <property type="protein sequence ID" value="MBR7828542.1"/>
    <property type="molecule type" value="Genomic_DNA"/>
</dbReference>
<keyword evidence="4" id="KW-1185">Reference proteome</keyword>
<feature type="domain" description="AAA+ ATPase" evidence="2">
    <location>
        <begin position="42"/>
        <end position="183"/>
    </location>
</feature>
<dbReference type="GO" id="GO:0005524">
    <property type="term" value="F:ATP binding"/>
    <property type="evidence" value="ECO:0007669"/>
    <property type="project" value="InterPro"/>
</dbReference>
<dbReference type="PANTHER" id="PTHR42759:SF5">
    <property type="entry name" value="METHANOL DEHYDROGENASE REGULATOR"/>
    <property type="match status" value="1"/>
</dbReference>
<name>A0A941EC33_9ACTN</name>
<dbReference type="Pfam" id="PF07726">
    <property type="entry name" value="AAA_3"/>
    <property type="match status" value="1"/>
</dbReference>
<dbReference type="InterPro" id="IPR050764">
    <property type="entry name" value="CbbQ/NirQ/NorQ/GpvN"/>
</dbReference>
<dbReference type="AlphaFoldDB" id="A0A941EC33"/>
<dbReference type="InterPro" id="IPR011703">
    <property type="entry name" value="ATPase_AAA-3"/>
</dbReference>
<organism evidence="3 4">
    <name type="scientific">Actinospica acidithermotolerans</name>
    <dbReference type="NCBI Taxonomy" id="2828514"/>
    <lineage>
        <taxon>Bacteria</taxon>
        <taxon>Bacillati</taxon>
        <taxon>Actinomycetota</taxon>
        <taxon>Actinomycetes</taxon>
        <taxon>Catenulisporales</taxon>
        <taxon>Actinospicaceae</taxon>
        <taxon>Actinospica</taxon>
    </lineage>
</organism>
<dbReference type="SUPFAM" id="SSF52540">
    <property type="entry name" value="P-loop containing nucleoside triphosphate hydrolases"/>
    <property type="match status" value="1"/>
</dbReference>
<protein>
    <submittedName>
        <fullName evidence="3">MoxR family ATPase</fullName>
    </submittedName>
</protein>
<evidence type="ECO:0000313" key="4">
    <source>
        <dbReference type="Proteomes" id="UP000676325"/>
    </source>
</evidence>
<dbReference type="CDD" id="cd00009">
    <property type="entry name" value="AAA"/>
    <property type="match status" value="1"/>
</dbReference>
<evidence type="ECO:0000256" key="1">
    <source>
        <dbReference type="SAM" id="MobiDB-lite"/>
    </source>
</evidence>
<reference evidence="3" key="1">
    <citation type="submission" date="2021-04" db="EMBL/GenBank/DDBJ databases">
        <title>Genome based classification of Actinospica acidithermotolerans sp. nov., an actinobacterium isolated from an Indonesian hot spring.</title>
        <authorList>
            <person name="Kusuma A.B."/>
            <person name="Putra K.E."/>
            <person name="Nafisah S."/>
            <person name="Loh J."/>
            <person name="Nouioui I."/>
            <person name="Goodfellow M."/>
        </authorList>
    </citation>
    <scope>NUCLEOTIDE SEQUENCE</scope>
    <source>
        <strain evidence="3">MGRD01-02</strain>
    </source>
</reference>
<dbReference type="Pfam" id="PF17863">
    <property type="entry name" value="AAA_lid_2"/>
    <property type="match status" value="1"/>
</dbReference>
<feature type="region of interest" description="Disordered" evidence="1">
    <location>
        <begin position="321"/>
        <end position="386"/>
    </location>
</feature>
<dbReference type="Proteomes" id="UP000676325">
    <property type="component" value="Unassembled WGS sequence"/>
</dbReference>
<dbReference type="Gene3D" id="1.10.8.80">
    <property type="entry name" value="Magnesium chelatase subunit I, C-Terminal domain"/>
    <property type="match status" value="1"/>
</dbReference>
<dbReference type="PIRSF" id="PIRSF002849">
    <property type="entry name" value="AAA_ATPase_chaperone_MoxR_prd"/>
    <property type="match status" value="1"/>
</dbReference>
<dbReference type="PANTHER" id="PTHR42759">
    <property type="entry name" value="MOXR FAMILY PROTEIN"/>
    <property type="match status" value="1"/>
</dbReference>